<dbReference type="Pfam" id="PF00293">
    <property type="entry name" value="NUDIX"/>
    <property type="match status" value="1"/>
</dbReference>
<comment type="similarity">
    <text evidence="3">Belongs to the Nudix hydrolase family. NudK subfamily.</text>
</comment>
<dbReference type="PANTHER" id="PTHR11839:SF18">
    <property type="entry name" value="NUDIX HYDROLASE DOMAIN-CONTAINING PROTEIN"/>
    <property type="match status" value="1"/>
</dbReference>
<name>A0A074MMU3_9SPHN</name>
<evidence type="ECO:0000313" key="10">
    <source>
        <dbReference type="Proteomes" id="UP000027866"/>
    </source>
</evidence>
<evidence type="ECO:0000256" key="1">
    <source>
        <dbReference type="ARBA" id="ARBA00000847"/>
    </source>
</evidence>
<dbReference type="PANTHER" id="PTHR11839">
    <property type="entry name" value="UDP/ADP-SUGAR PYROPHOSPHATASE"/>
    <property type="match status" value="1"/>
</dbReference>
<dbReference type="GO" id="GO:0016787">
    <property type="term" value="F:hydrolase activity"/>
    <property type="evidence" value="ECO:0007669"/>
    <property type="project" value="UniProtKB-KW"/>
</dbReference>
<evidence type="ECO:0000256" key="3">
    <source>
        <dbReference type="ARBA" id="ARBA00007275"/>
    </source>
</evidence>
<dbReference type="OrthoDB" id="9794310at2"/>
<protein>
    <recommendedName>
        <fullName evidence="4">GDP-mannose pyrophosphatase</fullName>
    </recommendedName>
    <alternativeName>
        <fullName evidence="6">GDP-mannose hydrolase</fullName>
    </alternativeName>
    <alternativeName>
        <fullName evidence="7">GDPMK</fullName>
    </alternativeName>
</protein>
<dbReference type="SUPFAM" id="SSF55811">
    <property type="entry name" value="Nudix"/>
    <property type="match status" value="1"/>
</dbReference>
<evidence type="ECO:0000256" key="4">
    <source>
        <dbReference type="ARBA" id="ARBA00016377"/>
    </source>
</evidence>
<dbReference type="CDD" id="cd03424">
    <property type="entry name" value="NUDIX_ADPRase_Nudt5_UGPPase_Nudt14"/>
    <property type="match status" value="1"/>
</dbReference>
<evidence type="ECO:0000259" key="8">
    <source>
        <dbReference type="PROSITE" id="PS51462"/>
    </source>
</evidence>
<dbReference type="Proteomes" id="UP000027866">
    <property type="component" value="Unassembled WGS sequence"/>
</dbReference>
<keyword evidence="5 9" id="KW-0378">Hydrolase</keyword>
<dbReference type="PROSITE" id="PS51462">
    <property type="entry name" value="NUDIX"/>
    <property type="match status" value="1"/>
</dbReference>
<reference evidence="9 10" key="1">
    <citation type="submission" date="2014-04" db="EMBL/GenBank/DDBJ databases">
        <title>A comprehensive comparison of genomes of Erythrobacter spp. Strains.</title>
        <authorList>
            <person name="Zheng Q."/>
        </authorList>
    </citation>
    <scope>NUCLEOTIDE SEQUENCE [LARGE SCALE GENOMIC DNA]</scope>
    <source>
        <strain evidence="9 10">DSM 8509</strain>
    </source>
</reference>
<dbReference type="GO" id="GO:0006753">
    <property type="term" value="P:nucleoside phosphate metabolic process"/>
    <property type="evidence" value="ECO:0007669"/>
    <property type="project" value="TreeGrafter"/>
</dbReference>
<dbReference type="PATRIC" id="fig|39960.10.peg.1069"/>
<evidence type="ECO:0000256" key="7">
    <source>
        <dbReference type="ARBA" id="ARBA00032272"/>
    </source>
</evidence>
<keyword evidence="10" id="KW-1185">Reference proteome</keyword>
<evidence type="ECO:0000313" key="9">
    <source>
        <dbReference type="EMBL" id="KEO93133.1"/>
    </source>
</evidence>
<feature type="domain" description="Nudix hydrolase" evidence="8">
    <location>
        <begin position="46"/>
        <end position="189"/>
    </location>
</feature>
<dbReference type="GO" id="GO:0019693">
    <property type="term" value="P:ribose phosphate metabolic process"/>
    <property type="evidence" value="ECO:0007669"/>
    <property type="project" value="TreeGrafter"/>
</dbReference>
<evidence type="ECO:0000256" key="5">
    <source>
        <dbReference type="ARBA" id="ARBA00022801"/>
    </source>
</evidence>
<dbReference type="Gene3D" id="3.90.79.10">
    <property type="entry name" value="Nucleoside Triphosphate Pyrophosphohydrolase"/>
    <property type="match status" value="1"/>
</dbReference>
<dbReference type="AlphaFoldDB" id="A0A074MMU3"/>
<sequence length="199" mass="21893">MTDEDQDGFAGFERDRDADLPEETRWEGRFITAKTRGRWEYVGRARGIRAAAILALDEDADGMRHVILVSQYRVPLSRFCLEIPAGLVGDDAGSEDEGARDAAARELEEETGYRAGRLEVLGEFYSSPGMVSEAFTLLRATELTKVNEGGGVSEESITVHRVPLAGLADYVAKWREAGHAVDVRIAMLMTPGFLGERLT</sequence>
<dbReference type="InterPro" id="IPR000086">
    <property type="entry name" value="NUDIX_hydrolase_dom"/>
</dbReference>
<comment type="catalytic activity">
    <reaction evidence="1">
        <text>GDP-alpha-D-mannose + H2O = alpha-D-mannose 1-phosphate + GMP + 2 H(+)</text>
        <dbReference type="Rhea" id="RHEA:27978"/>
        <dbReference type="ChEBI" id="CHEBI:15377"/>
        <dbReference type="ChEBI" id="CHEBI:15378"/>
        <dbReference type="ChEBI" id="CHEBI:57527"/>
        <dbReference type="ChEBI" id="CHEBI:58115"/>
        <dbReference type="ChEBI" id="CHEBI:58409"/>
    </reaction>
</comment>
<dbReference type="KEGG" id="elq:Ga0102493_111981"/>
<proteinExistence type="inferred from homology"/>
<comment type="caution">
    <text evidence="9">The sequence shown here is derived from an EMBL/GenBank/DDBJ whole genome shotgun (WGS) entry which is preliminary data.</text>
</comment>
<evidence type="ECO:0000256" key="6">
    <source>
        <dbReference type="ARBA" id="ARBA00032162"/>
    </source>
</evidence>
<accession>A0A074MMU3</accession>
<dbReference type="RefSeq" id="WP_051697996.1">
    <property type="nucleotide sequence ID" value="NZ_CP017057.1"/>
</dbReference>
<comment type="cofactor">
    <cofactor evidence="2">
        <name>Mg(2+)</name>
        <dbReference type="ChEBI" id="CHEBI:18420"/>
    </cofactor>
</comment>
<dbReference type="EMBL" id="JMIX01000007">
    <property type="protein sequence ID" value="KEO93133.1"/>
    <property type="molecule type" value="Genomic_DNA"/>
</dbReference>
<organism evidence="9 10">
    <name type="scientific">Erythrobacter litoralis</name>
    <dbReference type="NCBI Taxonomy" id="39960"/>
    <lineage>
        <taxon>Bacteria</taxon>
        <taxon>Pseudomonadati</taxon>
        <taxon>Pseudomonadota</taxon>
        <taxon>Alphaproteobacteria</taxon>
        <taxon>Sphingomonadales</taxon>
        <taxon>Erythrobacteraceae</taxon>
        <taxon>Erythrobacter/Porphyrobacter group</taxon>
        <taxon>Erythrobacter</taxon>
    </lineage>
</organism>
<evidence type="ECO:0000256" key="2">
    <source>
        <dbReference type="ARBA" id="ARBA00001946"/>
    </source>
</evidence>
<dbReference type="InterPro" id="IPR015797">
    <property type="entry name" value="NUDIX_hydrolase-like_dom_sf"/>
</dbReference>
<gene>
    <name evidence="9" type="ORF">EH32_12970</name>
</gene>